<feature type="non-terminal residue" evidence="1">
    <location>
        <position position="1"/>
    </location>
</feature>
<evidence type="ECO:0000313" key="1">
    <source>
        <dbReference type="EMBL" id="KAE9407620.1"/>
    </source>
</evidence>
<evidence type="ECO:0000313" key="2">
    <source>
        <dbReference type="Proteomes" id="UP000799118"/>
    </source>
</evidence>
<reference evidence="1" key="1">
    <citation type="journal article" date="2019" name="Environ. Microbiol.">
        <title>Fungal ecological strategies reflected in gene transcription - a case study of two litter decomposers.</title>
        <authorList>
            <person name="Barbi F."/>
            <person name="Kohler A."/>
            <person name="Barry K."/>
            <person name="Baskaran P."/>
            <person name="Daum C."/>
            <person name="Fauchery L."/>
            <person name="Ihrmark K."/>
            <person name="Kuo A."/>
            <person name="LaButti K."/>
            <person name="Lipzen A."/>
            <person name="Morin E."/>
            <person name="Grigoriev I.V."/>
            <person name="Henrissat B."/>
            <person name="Lindahl B."/>
            <person name="Martin F."/>
        </authorList>
    </citation>
    <scope>NUCLEOTIDE SEQUENCE</scope>
    <source>
        <strain evidence="1">JB14</strain>
    </source>
</reference>
<organism evidence="1 2">
    <name type="scientific">Gymnopus androsaceus JB14</name>
    <dbReference type="NCBI Taxonomy" id="1447944"/>
    <lineage>
        <taxon>Eukaryota</taxon>
        <taxon>Fungi</taxon>
        <taxon>Dikarya</taxon>
        <taxon>Basidiomycota</taxon>
        <taxon>Agaricomycotina</taxon>
        <taxon>Agaricomycetes</taxon>
        <taxon>Agaricomycetidae</taxon>
        <taxon>Agaricales</taxon>
        <taxon>Marasmiineae</taxon>
        <taxon>Omphalotaceae</taxon>
        <taxon>Gymnopus</taxon>
    </lineage>
</organism>
<name>A0A6A4IC83_9AGAR</name>
<dbReference type="Proteomes" id="UP000799118">
    <property type="component" value="Unassembled WGS sequence"/>
</dbReference>
<gene>
    <name evidence="1" type="ORF">BT96DRAFT_759406</name>
</gene>
<accession>A0A6A4IC83</accession>
<proteinExistence type="predicted"/>
<sequence length="90" mass="9807">FSMHVNFFNPNGITQCGAHNSIGVILCANLALNPSIQYLPENMFVGGIIPGPNELSANELDHFIQLIVEQFVRTWRPGLKVSSTAHSKSG</sequence>
<protein>
    <submittedName>
        <fullName evidence="1">Uncharacterized protein</fullName>
    </submittedName>
</protein>
<dbReference type="EMBL" id="ML769394">
    <property type="protein sequence ID" value="KAE9407620.1"/>
    <property type="molecule type" value="Genomic_DNA"/>
</dbReference>
<keyword evidence="2" id="KW-1185">Reference proteome</keyword>
<dbReference type="AlphaFoldDB" id="A0A6A4IC83"/>
<feature type="non-terminal residue" evidence="1">
    <location>
        <position position="90"/>
    </location>
</feature>
<dbReference type="OrthoDB" id="3253623at2759"/>